<dbReference type="PANTHER" id="PTHR24421:SF58">
    <property type="entry name" value="SIGNAL TRANSDUCTION HISTIDINE-PROTEIN KINASE_PHOSPHATASE UHPB"/>
    <property type="match status" value="1"/>
</dbReference>
<dbReference type="Gene3D" id="3.40.50.2300">
    <property type="match status" value="1"/>
</dbReference>
<evidence type="ECO:0000313" key="20">
    <source>
        <dbReference type="Proteomes" id="UP000286862"/>
    </source>
</evidence>
<dbReference type="Gene3D" id="1.20.5.1930">
    <property type="match status" value="1"/>
</dbReference>
<dbReference type="InterPro" id="IPR011712">
    <property type="entry name" value="Sig_transdc_His_kin_sub3_dim/P"/>
</dbReference>
<dbReference type="EC" id="2.7.13.3" evidence="4"/>
<keyword evidence="6" id="KW-0004">4Fe-4S</keyword>
<name>A0A444J6E3_9BACT</name>
<evidence type="ECO:0000256" key="14">
    <source>
        <dbReference type="ARBA" id="ARBA00024827"/>
    </source>
</evidence>
<dbReference type="SUPFAM" id="SSF55874">
    <property type="entry name" value="ATPase domain of HSP90 chaperone/DNA topoisomerase II/histidine kinase"/>
    <property type="match status" value="1"/>
</dbReference>
<evidence type="ECO:0000313" key="19">
    <source>
        <dbReference type="EMBL" id="RWX48631.1"/>
    </source>
</evidence>
<evidence type="ECO:0000256" key="6">
    <source>
        <dbReference type="ARBA" id="ARBA00022485"/>
    </source>
</evidence>
<evidence type="ECO:0000256" key="13">
    <source>
        <dbReference type="ARBA" id="ARBA00023014"/>
    </source>
</evidence>
<dbReference type="GO" id="GO:0000155">
    <property type="term" value="F:phosphorelay sensor kinase activity"/>
    <property type="evidence" value="ECO:0007669"/>
    <property type="project" value="InterPro"/>
</dbReference>
<dbReference type="CDD" id="cd16917">
    <property type="entry name" value="HATPase_UhpB-NarQ-NarX-like"/>
    <property type="match status" value="1"/>
</dbReference>
<keyword evidence="13" id="KW-0411">Iron-sulfur</keyword>
<dbReference type="Pfam" id="PF07730">
    <property type="entry name" value="HisKA_3"/>
    <property type="match status" value="1"/>
</dbReference>
<dbReference type="CDD" id="cd17569">
    <property type="entry name" value="REC_HupR-like"/>
    <property type="match status" value="1"/>
</dbReference>
<sequence length="422" mass="47791">MPCSIPGGLQGSNREPQQINKRPIYVPGLGVQDSAMQPHKKLNILLVEDDKESMDFFVSCFGKEYNILCASSGEEALEYFEQEDDIAMVLSDQAMPGMTGVELLTHIYQKNESIIRIIITGFLNTTDIIAAINKGHIYQFIVKPWEIVQMRMVLSQATYTWKLKKENNELQKELLTQNYLLTQANKRLHTSKQTLRNLSISLFTAREEEQRRIAMELHDELGQSLAALKMQTRIMEHDFLPAEKAQQEKIKSWSTVLRSSISQIIEDVRLLSKNLSPVIIEDLGLDAALQQLIDNFTQAHGISCSFQPAPLQDITSADGKRIVYRLVQETLNNICNHAEATHIHFPIKVDQEKIFLSLADDGKGFHVQEVLARPQSRRGIGLTAMSERVKMLGGKIDIQSIINKGTTVSFTIPVDFDRKKKE</sequence>
<evidence type="ECO:0000256" key="11">
    <source>
        <dbReference type="ARBA" id="ARBA00023004"/>
    </source>
</evidence>
<protein>
    <recommendedName>
        <fullName evidence="5">Oxygen sensor histidine kinase NreB</fullName>
        <ecNumber evidence="4">2.7.13.3</ecNumber>
    </recommendedName>
    <alternativeName>
        <fullName evidence="15">Nitrogen regulation protein B</fullName>
    </alternativeName>
</protein>
<evidence type="ECO:0000256" key="9">
    <source>
        <dbReference type="ARBA" id="ARBA00022723"/>
    </source>
</evidence>
<evidence type="ECO:0000256" key="10">
    <source>
        <dbReference type="ARBA" id="ARBA00022777"/>
    </source>
</evidence>
<dbReference type="GO" id="GO:0005737">
    <property type="term" value="C:cytoplasm"/>
    <property type="evidence" value="ECO:0007669"/>
    <property type="project" value="UniProtKB-SubCell"/>
</dbReference>
<dbReference type="AlphaFoldDB" id="A0A444J6E3"/>
<dbReference type="PANTHER" id="PTHR24421">
    <property type="entry name" value="NITRATE/NITRITE SENSOR PROTEIN NARX-RELATED"/>
    <property type="match status" value="1"/>
</dbReference>
<dbReference type="Pfam" id="PF00072">
    <property type="entry name" value="Response_reg"/>
    <property type="match status" value="1"/>
</dbReference>
<dbReference type="Proteomes" id="UP000286862">
    <property type="component" value="Unassembled WGS sequence"/>
</dbReference>
<comment type="caution">
    <text evidence="19">The sequence shown here is derived from an EMBL/GenBank/DDBJ whole genome shotgun (WGS) entry which is preliminary data.</text>
</comment>
<dbReference type="PROSITE" id="PS50110">
    <property type="entry name" value="RESPONSE_REGULATORY"/>
    <property type="match status" value="1"/>
</dbReference>
<evidence type="ECO:0000256" key="12">
    <source>
        <dbReference type="ARBA" id="ARBA00023012"/>
    </source>
</evidence>
<accession>A0A444J6E3</accession>
<reference evidence="19 20" key="1">
    <citation type="submission" date="2017-01" db="EMBL/GenBank/DDBJ databases">
        <title>The cable genome- insights into the physiology and evolution of filamentous bacteria capable of sulfide oxidation via long distance electron transfer.</title>
        <authorList>
            <person name="Schreiber L."/>
            <person name="Bjerg J.T."/>
            <person name="Boggild A."/>
            <person name="Van De Vossenberg J."/>
            <person name="Meysman F."/>
            <person name="Nielsen L.P."/>
            <person name="Schramm A."/>
            <person name="Kjeldsen K.U."/>
        </authorList>
    </citation>
    <scope>NUCLEOTIDE SEQUENCE [LARGE SCALE GENOMIC DNA]</scope>
    <source>
        <strain evidence="19">A2</strain>
    </source>
</reference>
<dbReference type="GO" id="GO:0046983">
    <property type="term" value="F:protein dimerization activity"/>
    <property type="evidence" value="ECO:0007669"/>
    <property type="project" value="InterPro"/>
</dbReference>
<comment type="function">
    <text evidence="14">Member of the two-component regulatory system NreB/NreC involved in the control of dissimilatory nitrate/nitrite reduction in response to oxygen. NreB functions as a direct oxygen sensor histidine kinase which is autophosphorylated, in the absence of oxygen, probably at the conserved histidine residue, and transfers its phosphate group probably to a conserved aspartate residue of NreC. NreB/NreC activates the expression of the nitrate (narGHJI) and nitrite (nir) reductase operons, as well as the putative nitrate transporter gene narT.</text>
</comment>
<dbReference type="SMART" id="SM00387">
    <property type="entry name" value="HATPase_c"/>
    <property type="match status" value="1"/>
</dbReference>
<dbReference type="GO" id="GO:0016020">
    <property type="term" value="C:membrane"/>
    <property type="evidence" value="ECO:0007669"/>
    <property type="project" value="InterPro"/>
</dbReference>
<evidence type="ECO:0000256" key="1">
    <source>
        <dbReference type="ARBA" id="ARBA00000085"/>
    </source>
</evidence>
<evidence type="ECO:0000259" key="18">
    <source>
        <dbReference type="PROSITE" id="PS50110"/>
    </source>
</evidence>
<dbReference type="GO" id="GO:0046872">
    <property type="term" value="F:metal ion binding"/>
    <property type="evidence" value="ECO:0007669"/>
    <property type="project" value="UniProtKB-KW"/>
</dbReference>
<keyword evidence="11" id="KW-0408">Iron</keyword>
<feature type="domain" description="Histidine kinase" evidence="17">
    <location>
        <begin position="216"/>
        <end position="416"/>
    </location>
</feature>
<dbReference type="EMBL" id="MTKQ01000072">
    <property type="protein sequence ID" value="RWX48631.1"/>
    <property type="molecule type" value="Genomic_DNA"/>
</dbReference>
<dbReference type="InterPro" id="IPR050482">
    <property type="entry name" value="Sensor_HK_TwoCompSys"/>
</dbReference>
<dbReference type="Gene3D" id="3.30.565.10">
    <property type="entry name" value="Histidine kinase-like ATPase, C-terminal domain"/>
    <property type="match status" value="1"/>
</dbReference>
<dbReference type="SMART" id="SM00448">
    <property type="entry name" value="REC"/>
    <property type="match status" value="1"/>
</dbReference>
<evidence type="ECO:0000256" key="2">
    <source>
        <dbReference type="ARBA" id="ARBA00001966"/>
    </source>
</evidence>
<dbReference type="PROSITE" id="PS50109">
    <property type="entry name" value="HIS_KIN"/>
    <property type="match status" value="1"/>
</dbReference>
<keyword evidence="10 19" id="KW-0418">Kinase</keyword>
<evidence type="ECO:0000256" key="8">
    <source>
        <dbReference type="ARBA" id="ARBA00022679"/>
    </source>
</evidence>
<dbReference type="InterPro" id="IPR011006">
    <property type="entry name" value="CheY-like_superfamily"/>
</dbReference>
<keyword evidence="12" id="KW-0902">Two-component regulatory system</keyword>
<dbReference type="InterPro" id="IPR003594">
    <property type="entry name" value="HATPase_dom"/>
</dbReference>
<evidence type="ECO:0000256" key="4">
    <source>
        <dbReference type="ARBA" id="ARBA00012438"/>
    </source>
</evidence>
<keyword evidence="9" id="KW-0479">Metal-binding</keyword>
<dbReference type="Pfam" id="PF02518">
    <property type="entry name" value="HATPase_c"/>
    <property type="match status" value="1"/>
</dbReference>
<evidence type="ECO:0000256" key="16">
    <source>
        <dbReference type="PROSITE-ProRule" id="PRU00169"/>
    </source>
</evidence>
<dbReference type="GO" id="GO:0051539">
    <property type="term" value="F:4 iron, 4 sulfur cluster binding"/>
    <property type="evidence" value="ECO:0007669"/>
    <property type="project" value="UniProtKB-KW"/>
</dbReference>
<evidence type="ECO:0000256" key="15">
    <source>
        <dbReference type="ARBA" id="ARBA00030800"/>
    </source>
</evidence>
<feature type="domain" description="Response regulatory" evidence="18">
    <location>
        <begin position="43"/>
        <end position="158"/>
    </location>
</feature>
<dbReference type="InterPro" id="IPR005467">
    <property type="entry name" value="His_kinase_dom"/>
</dbReference>
<dbReference type="InterPro" id="IPR036890">
    <property type="entry name" value="HATPase_C_sf"/>
</dbReference>
<keyword evidence="7" id="KW-0963">Cytoplasm</keyword>
<evidence type="ECO:0000256" key="3">
    <source>
        <dbReference type="ARBA" id="ARBA00004496"/>
    </source>
</evidence>
<gene>
    <name evidence="19" type="ORF">VT99_10722</name>
</gene>
<evidence type="ECO:0000259" key="17">
    <source>
        <dbReference type="PROSITE" id="PS50109"/>
    </source>
</evidence>
<evidence type="ECO:0000256" key="7">
    <source>
        <dbReference type="ARBA" id="ARBA00022490"/>
    </source>
</evidence>
<dbReference type="InterPro" id="IPR001789">
    <property type="entry name" value="Sig_transdc_resp-reg_receiver"/>
</dbReference>
<comment type="subcellular location">
    <subcellularLocation>
        <location evidence="3">Cytoplasm</location>
    </subcellularLocation>
</comment>
<dbReference type="InterPro" id="IPR004358">
    <property type="entry name" value="Sig_transdc_His_kin-like_C"/>
</dbReference>
<evidence type="ECO:0000256" key="5">
    <source>
        <dbReference type="ARBA" id="ARBA00017322"/>
    </source>
</evidence>
<organism evidence="19 20">
    <name type="scientific">Candidatus Electrothrix marina</name>
    <dbReference type="NCBI Taxonomy" id="1859130"/>
    <lineage>
        <taxon>Bacteria</taxon>
        <taxon>Pseudomonadati</taxon>
        <taxon>Thermodesulfobacteriota</taxon>
        <taxon>Desulfobulbia</taxon>
        <taxon>Desulfobulbales</taxon>
        <taxon>Desulfobulbaceae</taxon>
        <taxon>Candidatus Electrothrix</taxon>
    </lineage>
</organism>
<dbReference type="PRINTS" id="PR00344">
    <property type="entry name" value="BCTRLSENSOR"/>
</dbReference>
<comment type="catalytic activity">
    <reaction evidence="1">
        <text>ATP + protein L-histidine = ADP + protein N-phospho-L-histidine.</text>
        <dbReference type="EC" id="2.7.13.3"/>
    </reaction>
</comment>
<keyword evidence="16" id="KW-0597">Phosphoprotein</keyword>
<keyword evidence="8" id="KW-0808">Transferase</keyword>
<proteinExistence type="predicted"/>
<dbReference type="SUPFAM" id="SSF52172">
    <property type="entry name" value="CheY-like"/>
    <property type="match status" value="1"/>
</dbReference>
<feature type="modified residue" description="4-aspartylphosphate" evidence="16">
    <location>
        <position position="92"/>
    </location>
</feature>
<comment type="cofactor">
    <cofactor evidence="2">
        <name>[4Fe-4S] cluster</name>
        <dbReference type="ChEBI" id="CHEBI:49883"/>
    </cofactor>
</comment>